<sequence>MSCGLAQKARFPLATFNRTAINRPIRASIQPGRRKYSSVMPRDYSEALEKLALLQSNRIVTSLFESPEKKSPQDLNALAIPEMLEWLRRAGYTPQDLSRMRHIHVAGTKGKGSVCAYATAMLAKYRTVGTYTSPHLVNVRERIAINGVPVGKEAFAAAFFEVWDRLTEAAVKEGMSPAEAEGTASKPFYFRFLTILAWHIFLKQGIKDVVIECGIGGEYDSTNVLPAEAVSAAVISQLGIDHVAMLGDTVEKISWHKAGILKPGVKGFTLKLDEQLGVMKVLRERAAEKNAELVEIENGEIERWGGVSGLLKGDFQKKNQALAVMAVKEHLGMREGEPLANIPEKMIEGLQEAKLRGRCEVVNDGTAEWLLDGAHTRDSLEEVAKWAIQQQPASADESLILVFNQQERNISQLLADFVEATKREAGRETIFHHAIFTRNEIPRPPDGELRDIDVQKQAAEKMRSLVPACDVQIFDNAADTVAEARRLAQGQDDESGKKKKKILVTGSLHLVGSVLQVLEP</sequence>
<keyword evidence="12 18" id="KW-0067">ATP-binding</keyword>
<comment type="function">
    <text evidence="17">Catalyzes conversion of folates to polyglutamate derivatives allowing concentration of folate compounds in the cell and the intracellular retention of these cofactors, which are important substrates for most of the folate-dependent enzymes that are involved in one-carbon transfer reactions involved in purine, pyrimidine and amino acid synthesis.</text>
</comment>
<comment type="subcellular location">
    <subcellularLocation>
        <location evidence="3">Cytoplasm</location>
    </subcellularLocation>
    <subcellularLocation>
        <location evidence="1">Mitochondrion inner membrane</location>
    </subcellularLocation>
    <subcellularLocation>
        <location evidence="2">Mitochondrion matrix</location>
    </subcellularLocation>
</comment>
<dbReference type="Gene3D" id="3.90.190.20">
    <property type="entry name" value="Mur ligase, C-terminal domain"/>
    <property type="match status" value="1"/>
</dbReference>
<proteinExistence type="inferred from homology"/>
<dbReference type="PANTHER" id="PTHR11136:SF5">
    <property type="entry name" value="FOLYLPOLYGLUTAMATE SYNTHASE, MITOCHONDRIAL"/>
    <property type="match status" value="1"/>
</dbReference>
<evidence type="ECO:0000256" key="13">
    <source>
        <dbReference type="ARBA" id="ARBA00022842"/>
    </source>
</evidence>
<dbReference type="UniPathway" id="UPA00850"/>
<dbReference type="GO" id="GO:0046872">
    <property type="term" value="F:metal ion binding"/>
    <property type="evidence" value="ECO:0007669"/>
    <property type="project" value="UniProtKB-KW"/>
</dbReference>
<dbReference type="InterPro" id="IPR023600">
    <property type="entry name" value="Folylpolyglutamate_synth_euk"/>
</dbReference>
<dbReference type="InterPro" id="IPR001645">
    <property type="entry name" value="Folylpolyglutamate_synth"/>
</dbReference>
<keyword evidence="14" id="KW-0496">Mitochondrion</keyword>
<dbReference type="GO" id="GO:0005743">
    <property type="term" value="C:mitochondrial inner membrane"/>
    <property type="evidence" value="ECO:0007669"/>
    <property type="project" value="UniProtKB-SubCell"/>
</dbReference>
<dbReference type="InterPro" id="IPR018109">
    <property type="entry name" value="Folylpolyglutamate_synth_CS"/>
</dbReference>
<comment type="pathway">
    <text evidence="4 17">Cofactor biosynthesis; tetrahydrofolylpolyglutamate biosynthesis.</text>
</comment>
<keyword evidence="8 17" id="KW-0436">Ligase</keyword>
<comment type="similarity">
    <text evidence="5 17">Belongs to the folylpolyglutamate synthase family.</text>
</comment>
<dbReference type="GO" id="GO:0005829">
    <property type="term" value="C:cytosol"/>
    <property type="evidence" value="ECO:0007669"/>
    <property type="project" value="TreeGrafter"/>
</dbReference>
<reference evidence="20 21" key="1">
    <citation type="submission" date="2016-07" db="EMBL/GenBank/DDBJ databases">
        <title>Multiple horizontal gene transfer events from other fungi enriched the ability of initially mycotrophic Trichoderma (Ascomycota) to feed on dead plant biomass.</title>
        <authorList>
            <consortium name="DOE Joint Genome Institute"/>
            <person name="Aerts A."/>
            <person name="Atanasova L."/>
            <person name="Chenthamara K."/>
            <person name="Zhang J."/>
            <person name="Grujic M."/>
            <person name="Henrissat B."/>
            <person name="Kuo A."/>
            <person name="Salamov A."/>
            <person name="Lipzen A."/>
            <person name="Labutti K."/>
            <person name="Barry K."/>
            <person name="Miao Y."/>
            <person name="Rahimi M.J."/>
            <person name="Shen Q."/>
            <person name="Grigoriev I.V."/>
            <person name="Kubicek C.P."/>
            <person name="Druzhinina I.S."/>
        </authorList>
    </citation>
    <scope>NUCLEOTIDE SEQUENCE [LARGE SCALE GENOMIC DNA]</scope>
    <source>
        <strain evidence="20 21">CBS 433.97</strain>
    </source>
</reference>
<evidence type="ECO:0000256" key="5">
    <source>
        <dbReference type="ARBA" id="ARBA00008276"/>
    </source>
</evidence>
<dbReference type="STRING" id="1042311.A0A2T3Z6P5"/>
<gene>
    <name evidence="20" type="ORF">M441DRAFT_140003</name>
</gene>
<evidence type="ECO:0000256" key="6">
    <source>
        <dbReference type="ARBA" id="ARBA00022490"/>
    </source>
</evidence>
<keyword evidence="9 19" id="KW-0479">Metal-binding</keyword>
<dbReference type="NCBIfam" id="TIGR01499">
    <property type="entry name" value="folC"/>
    <property type="match status" value="1"/>
</dbReference>
<protein>
    <recommendedName>
        <fullName evidence="17">Folylpolyglutamate synthase</fullName>
        <ecNumber evidence="17">6.3.2.17</ecNumber>
    </recommendedName>
    <alternativeName>
        <fullName evidence="17">Folylpoly-gamma-glutamate synthetase</fullName>
    </alternativeName>
    <alternativeName>
        <fullName evidence="17">Tetrahydrofolylpolyglutamate synthase</fullName>
    </alternativeName>
</protein>
<evidence type="ECO:0000256" key="8">
    <source>
        <dbReference type="ARBA" id="ARBA00022598"/>
    </source>
</evidence>
<feature type="binding site" evidence="18">
    <location>
        <position position="358"/>
    </location>
    <ligand>
        <name>ATP</name>
        <dbReference type="ChEBI" id="CHEBI:30616"/>
    </ligand>
</feature>
<dbReference type="AlphaFoldDB" id="A0A2T3Z6P5"/>
<comment type="catalytic activity">
    <reaction evidence="16 17">
        <text>(6S)-5,6,7,8-tetrahydrofolyl-(gamma-L-Glu)(n) + L-glutamate + ATP = (6S)-5,6,7,8-tetrahydrofolyl-(gamma-L-Glu)(n+1) + ADP + phosphate + H(+)</text>
        <dbReference type="Rhea" id="RHEA:10580"/>
        <dbReference type="Rhea" id="RHEA-COMP:14738"/>
        <dbReference type="Rhea" id="RHEA-COMP:14740"/>
        <dbReference type="ChEBI" id="CHEBI:15378"/>
        <dbReference type="ChEBI" id="CHEBI:29985"/>
        <dbReference type="ChEBI" id="CHEBI:30616"/>
        <dbReference type="ChEBI" id="CHEBI:43474"/>
        <dbReference type="ChEBI" id="CHEBI:141005"/>
        <dbReference type="ChEBI" id="CHEBI:456216"/>
        <dbReference type="EC" id="6.3.2.17"/>
    </reaction>
</comment>
<keyword evidence="6" id="KW-0963">Cytoplasm</keyword>
<organism evidence="20 21">
    <name type="scientific">Trichoderma asperellum (strain ATCC 204424 / CBS 433.97 / NBRC 101777)</name>
    <dbReference type="NCBI Taxonomy" id="1042311"/>
    <lineage>
        <taxon>Eukaryota</taxon>
        <taxon>Fungi</taxon>
        <taxon>Dikarya</taxon>
        <taxon>Ascomycota</taxon>
        <taxon>Pezizomycotina</taxon>
        <taxon>Sordariomycetes</taxon>
        <taxon>Hypocreomycetidae</taxon>
        <taxon>Hypocreales</taxon>
        <taxon>Hypocreaceae</taxon>
        <taxon>Trichoderma</taxon>
    </lineage>
</organism>
<evidence type="ECO:0000256" key="14">
    <source>
        <dbReference type="ARBA" id="ARBA00023128"/>
    </source>
</evidence>
<dbReference type="EMBL" id="KZ679262">
    <property type="protein sequence ID" value="PTB40497.1"/>
    <property type="molecule type" value="Genomic_DNA"/>
</dbReference>
<dbReference type="GO" id="GO:0005524">
    <property type="term" value="F:ATP binding"/>
    <property type="evidence" value="ECO:0007669"/>
    <property type="project" value="UniProtKB-KW"/>
</dbReference>
<dbReference type="OrthoDB" id="10261039at2759"/>
<name>A0A2T3Z6P5_TRIA4</name>
<keyword evidence="15" id="KW-0472">Membrane</keyword>
<dbReference type="SUPFAM" id="SSF53623">
    <property type="entry name" value="MurD-like peptide ligases, catalytic domain"/>
    <property type="match status" value="1"/>
</dbReference>
<dbReference type="GO" id="GO:0005759">
    <property type="term" value="C:mitochondrial matrix"/>
    <property type="evidence" value="ECO:0007669"/>
    <property type="project" value="UniProtKB-SubCell"/>
</dbReference>
<evidence type="ECO:0000256" key="3">
    <source>
        <dbReference type="ARBA" id="ARBA00004496"/>
    </source>
</evidence>
<feature type="binding site" evidence="18">
    <location>
        <position position="372"/>
    </location>
    <ligand>
        <name>ATP</name>
        <dbReference type="ChEBI" id="CHEBI:30616"/>
    </ligand>
</feature>
<dbReference type="PANTHER" id="PTHR11136">
    <property type="entry name" value="FOLYLPOLYGLUTAMATE SYNTHASE-RELATED"/>
    <property type="match status" value="1"/>
</dbReference>
<dbReference type="SUPFAM" id="SSF53244">
    <property type="entry name" value="MurD-like peptide ligases, peptide-binding domain"/>
    <property type="match status" value="1"/>
</dbReference>
<evidence type="ECO:0000313" key="20">
    <source>
        <dbReference type="EMBL" id="PTB40497.1"/>
    </source>
</evidence>
<dbReference type="GO" id="GO:0004326">
    <property type="term" value="F:tetrahydrofolylpolyglutamate synthase activity"/>
    <property type="evidence" value="ECO:0007669"/>
    <property type="project" value="UniProtKB-EC"/>
</dbReference>
<keyword evidence="13 19" id="KW-0460">Magnesium</keyword>
<feature type="binding site" evidence="19">
    <location>
        <position position="242"/>
    </location>
    <ligand>
        <name>Mg(2+)</name>
        <dbReference type="ChEBI" id="CHEBI:18420"/>
        <label>1</label>
    </ligand>
</feature>
<evidence type="ECO:0000256" key="16">
    <source>
        <dbReference type="ARBA" id="ARBA00047493"/>
    </source>
</evidence>
<evidence type="ECO:0000256" key="1">
    <source>
        <dbReference type="ARBA" id="ARBA00004273"/>
    </source>
</evidence>
<dbReference type="InterPro" id="IPR036615">
    <property type="entry name" value="Mur_ligase_C_dom_sf"/>
</dbReference>
<evidence type="ECO:0000256" key="15">
    <source>
        <dbReference type="ARBA" id="ARBA00023136"/>
    </source>
</evidence>
<evidence type="ECO:0000256" key="18">
    <source>
        <dbReference type="PIRSR" id="PIRSR038895-1"/>
    </source>
</evidence>
<feature type="binding site" evidence="19">
    <location>
        <position position="133"/>
    </location>
    <ligand>
        <name>Mg(2+)</name>
        <dbReference type="ChEBI" id="CHEBI:18420"/>
        <label>1</label>
    </ligand>
</feature>
<keyword evidence="10 18" id="KW-0547">Nucleotide-binding</keyword>
<evidence type="ECO:0000256" key="17">
    <source>
        <dbReference type="PIRNR" id="PIRNR038895"/>
    </source>
</evidence>
<keyword evidence="11" id="KW-0999">Mitochondrion inner membrane</keyword>
<dbReference type="Gene3D" id="3.40.1190.10">
    <property type="entry name" value="Mur-like, catalytic domain"/>
    <property type="match status" value="1"/>
</dbReference>
<accession>A0A2T3Z6P5</accession>
<dbReference type="InterPro" id="IPR036565">
    <property type="entry name" value="Mur-like_cat_sf"/>
</dbReference>
<evidence type="ECO:0000313" key="21">
    <source>
        <dbReference type="Proteomes" id="UP000240493"/>
    </source>
</evidence>
<evidence type="ECO:0000256" key="7">
    <source>
        <dbReference type="ARBA" id="ARBA00022563"/>
    </source>
</evidence>
<dbReference type="PIRSF" id="PIRSF038895">
    <property type="entry name" value="FPGS"/>
    <property type="match status" value="1"/>
</dbReference>
<evidence type="ECO:0000256" key="10">
    <source>
        <dbReference type="ARBA" id="ARBA00022741"/>
    </source>
</evidence>
<keyword evidence="21" id="KW-1185">Reference proteome</keyword>
<dbReference type="PROSITE" id="PS01012">
    <property type="entry name" value="FOLYLPOLYGLU_SYNT_2"/>
    <property type="match status" value="1"/>
</dbReference>
<evidence type="ECO:0000256" key="12">
    <source>
        <dbReference type="ARBA" id="ARBA00022840"/>
    </source>
</evidence>
<keyword evidence="7 17" id="KW-0554">One-carbon metabolism</keyword>
<dbReference type="GO" id="GO:0006730">
    <property type="term" value="P:one-carbon metabolic process"/>
    <property type="evidence" value="ECO:0007669"/>
    <property type="project" value="UniProtKB-KW"/>
</dbReference>
<evidence type="ECO:0000256" key="4">
    <source>
        <dbReference type="ARBA" id="ARBA00005150"/>
    </source>
</evidence>
<comment type="cofactor">
    <cofactor evidence="17">
        <name>a monovalent cation</name>
        <dbReference type="ChEBI" id="CHEBI:60242"/>
    </cofactor>
    <text evidence="17">A monovalent cation.</text>
</comment>
<feature type="binding site" evidence="19">
    <location>
        <position position="212"/>
    </location>
    <ligand>
        <name>Mg(2+)</name>
        <dbReference type="ChEBI" id="CHEBI:18420"/>
        <label>1</label>
    </ligand>
</feature>
<evidence type="ECO:0000256" key="2">
    <source>
        <dbReference type="ARBA" id="ARBA00004305"/>
    </source>
</evidence>
<evidence type="ECO:0000256" key="9">
    <source>
        <dbReference type="ARBA" id="ARBA00022723"/>
    </source>
</evidence>
<dbReference type="EC" id="6.3.2.17" evidence="17"/>
<evidence type="ECO:0000256" key="19">
    <source>
        <dbReference type="PIRSR" id="PIRSR038895-2"/>
    </source>
</evidence>
<evidence type="ECO:0000256" key="11">
    <source>
        <dbReference type="ARBA" id="ARBA00022792"/>
    </source>
</evidence>
<dbReference type="Proteomes" id="UP000240493">
    <property type="component" value="Unassembled WGS sequence"/>
</dbReference>